<feature type="domain" description="WW" evidence="2">
    <location>
        <begin position="2"/>
        <end position="36"/>
    </location>
</feature>
<feature type="compositionally biased region" description="Polar residues" evidence="1">
    <location>
        <begin position="15"/>
        <end position="29"/>
    </location>
</feature>
<feature type="domain" description="CSD" evidence="3">
    <location>
        <begin position="172"/>
        <end position="237"/>
    </location>
</feature>
<dbReference type="Gene3D" id="2.20.70.10">
    <property type="match status" value="1"/>
</dbReference>
<dbReference type="SMART" id="SM00357">
    <property type="entry name" value="CSP"/>
    <property type="match status" value="1"/>
</dbReference>
<gene>
    <name evidence="4" type="primary">cspA</name>
    <name evidence="4" type="ORF">SNAT2548_LOCUS18135</name>
</gene>
<accession>A0A812P9T1</accession>
<evidence type="ECO:0000313" key="5">
    <source>
        <dbReference type="Proteomes" id="UP000604046"/>
    </source>
</evidence>
<proteinExistence type="predicted"/>
<evidence type="ECO:0000256" key="1">
    <source>
        <dbReference type="SAM" id="MobiDB-lite"/>
    </source>
</evidence>
<dbReference type="PROSITE" id="PS51857">
    <property type="entry name" value="CSD_2"/>
    <property type="match status" value="1"/>
</dbReference>
<dbReference type="InterPro" id="IPR036020">
    <property type="entry name" value="WW_dom_sf"/>
</dbReference>
<dbReference type="GO" id="GO:0003676">
    <property type="term" value="F:nucleic acid binding"/>
    <property type="evidence" value="ECO:0007669"/>
    <property type="project" value="InterPro"/>
</dbReference>
<dbReference type="InterPro" id="IPR012340">
    <property type="entry name" value="NA-bd_OB-fold"/>
</dbReference>
<dbReference type="AlphaFoldDB" id="A0A812P9T1"/>
<feature type="compositionally biased region" description="Gly residues" evidence="1">
    <location>
        <begin position="49"/>
        <end position="76"/>
    </location>
</feature>
<dbReference type="CDD" id="cd00201">
    <property type="entry name" value="WW"/>
    <property type="match status" value="1"/>
</dbReference>
<evidence type="ECO:0000313" key="4">
    <source>
        <dbReference type="EMBL" id="CAE7345854.1"/>
    </source>
</evidence>
<protein>
    <submittedName>
        <fullName evidence="4">CspA protein</fullName>
    </submittedName>
</protein>
<dbReference type="Proteomes" id="UP000604046">
    <property type="component" value="Unassembled WGS sequence"/>
</dbReference>
<dbReference type="Pfam" id="PF00313">
    <property type="entry name" value="CSD"/>
    <property type="match status" value="1"/>
</dbReference>
<dbReference type="OrthoDB" id="422005at2759"/>
<comment type="caution">
    <text evidence="4">The sequence shown here is derived from an EMBL/GenBank/DDBJ whole genome shotgun (WGS) entry which is preliminary data.</text>
</comment>
<dbReference type="InterPro" id="IPR002059">
    <property type="entry name" value="CSP_DNA-bd"/>
</dbReference>
<dbReference type="PANTHER" id="PTHR46565:SF20">
    <property type="entry name" value="COLD SHOCK DOMAIN-CONTAINING PROTEIN 4"/>
    <property type="match status" value="1"/>
</dbReference>
<dbReference type="SUPFAM" id="SSF50249">
    <property type="entry name" value="Nucleic acid-binding proteins"/>
    <property type="match status" value="1"/>
</dbReference>
<dbReference type="InterPro" id="IPR011129">
    <property type="entry name" value="CSD"/>
</dbReference>
<evidence type="ECO:0000259" key="2">
    <source>
        <dbReference type="PROSITE" id="PS50020"/>
    </source>
</evidence>
<dbReference type="InterPro" id="IPR001202">
    <property type="entry name" value="WW_dom"/>
</dbReference>
<dbReference type="InterPro" id="IPR019844">
    <property type="entry name" value="CSD_CS"/>
</dbReference>
<evidence type="ECO:0000259" key="3">
    <source>
        <dbReference type="PROSITE" id="PS51857"/>
    </source>
</evidence>
<reference evidence="4" key="1">
    <citation type="submission" date="2021-02" db="EMBL/GenBank/DDBJ databases">
        <authorList>
            <person name="Dougan E. K."/>
            <person name="Rhodes N."/>
            <person name="Thang M."/>
            <person name="Chan C."/>
        </authorList>
    </citation>
    <scope>NUCLEOTIDE SEQUENCE</scope>
</reference>
<keyword evidence="5" id="KW-1185">Reference proteome</keyword>
<dbReference type="PROSITE" id="PS00352">
    <property type="entry name" value="CSD_1"/>
    <property type="match status" value="1"/>
</dbReference>
<feature type="region of interest" description="Disordered" evidence="1">
    <location>
        <begin position="1"/>
        <end position="77"/>
    </location>
</feature>
<dbReference type="PANTHER" id="PTHR46565">
    <property type="entry name" value="COLD SHOCK DOMAIN PROTEIN 2"/>
    <property type="match status" value="1"/>
</dbReference>
<dbReference type="EMBL" id="CAJNDS010002135">
    <property type="protein sequence ID" value="CAE7345854.1"/>
    <property type="molecule type" value="Genomic_DNA"/>
</dbReference>
<dbReference type="CDD" id="cd04458">
    <property type="entry name" value="CSP_CDS"/>
    <property type="match status" value="1"/>
</dbReference>
<dbReference type="Gene3D" id="2.40.50.140">
    <property type="entry name" value="Nucleic acid-binding proteins"/>
    <property type="match status" value="1"/>
</dbReference>
<name>A0A812P9T1_9DINO</name>
<sequence>MSGLPPGWAEHIDPNTGNPYYHNTATGEVTWTKPGDDGAAAQAQPTPGLDGGGMQNGADPGGMGGMAGGMGMGQMGMGQPQMGQPMGQGMGGMGQMGMGQPMGQMQMGMGQPMGQMQQPMGGCMGGQMGMGMGGGCMGMDGMGGQMGMGGMGMGGGMGGMGMGMGGGMDGGLQTGTVKSWNDEKGFGFIIPNGGGDDIFVHRSALTDGGMLLQGAQVQFEVTWNAQKGKSQASRVTGAVPQQKAVGGFRKHC</sequence>
<dbReference type="Pfam" id="PF00397">
    <property type="entry name" value="WW"/>
    <property type="match status" value="1"/>
</dbReference>
<dbReference type="PROSITE" id="PS50020">
    <property type="entry name" value="WW_DOMAIN_2"/>
    <property type="match status" value="1"/>
</dbReference>
<dbReference type="SMART" id="SM00456">
    <property type="entry name" value="WW"/>
    <property type="match status" value="1"/>
</dbReference>
<dbReference type="SUPFAM" id="SSF51045">
    <property type="entry name" value="WW domain"/>
    <property type="match status" value="1"/>
</dbReference>
<organism evidence="4 5">
    <name type="scientific">Symbiodinium natans</name>
    <dbReference type="NCBI Taxonomy" id="878477"/>
    <lineage>
        <taxon>Eukaryota</taxon>
        <taxon>Sar</taxon>
        <taxon>Alveolata</taxon>
        <taxon>Dinophyceae</taxon>
        <taxon>Suessiales</taxon>
        <taxon>Symbiodiniaceae</taxon>
        <taxon>Symbiodinium</taxon>
    </lineage>
</organism>